<protein>
    <submittedName>
        <fullName evidence="2">D-alanyl-D-alanine carboxypeptidase-like protein</fullName>
    </submittedName>
</protein>
<dbReference type="Pfam" id="PF02557">
    <property type="entry name" value="VanY"/>
    <property type="match status" value="1"/>
</dbReference>
<reference evidence="2 3" key="1">
    <citation type="submission" date="2018-11" db="EMBL/GenBank/DDBJ databases">
        <title>Genomic Encyclopedia of Type Strains, Phase IV (KMG-IV): sequencing the most valuable type-strain genomes for metagenomic binning, comparative biology and taxonomic classification.</title>
        <authorList>
            <person name="Goeker M."/>
        </authorList>
    </citation>
    <scope>NUCLEOTIDE SEQUENCE [LARGE SCALE GENOMIC DNA]</scope>
    <source>
        <strain evidence="2 3">DSM 16974</strain>
    </source>
</reference>
<keyword evidence="2" id="KW-0378">Hydrolase</keyword>
<dbReference type="Proteomes" id="UP000273643">
    <property type="component" value="Unassembled WGS sequence"/>
</dbReference>
<dbReference type="GO" id="GO:0004180">
    <property type="term" value="F:carboxypeptidase activity"/>
    <property type="evidence" value="ECO:0007669"/>
    <property type="project" value="UniProtKB-KW"/>
</dbReference>
<evidence type="ECO:0000259" key="1">
    <source>
        <dbReference type="Pfam" id="PF02557"/>
    </source>
</evidence>
<comment type="caution">
    <text evidence="2">The sequence shown here is derived from an EMBL/GenBank/DDBJ whole genome shotgun (WGS) entry which is preliminary data.</text>
</comment>
<dbReference type="CDD" id="cd14814">
    <property type="entry name" value="Peptidase_M15"/>
    <property type="match status" value="1"/>
</dbReference>
<accession>A0A3N1P3Q8</accession>
<dbReference type="EMBL" id="RJUK01000001">
    <property type="protein sequence ID" value="ROQ19466.1"/>
    <property type="molecule type" value="Genomic_DNA"/>
</dbReference>
<organism evidence="2 3">
    <name type="scientific">Marinimicrobium koreense</name>
    <dbReference type="NCBI Taxonomy" id="306545"/>
    <lineage>
        <taxon>Bacteria</taxon>
        <taxon>Pseudomonadati</taxon>
        <taxon>Pseudomonadota</taxon>
        <taxon>Gammaproteobacteria</taxon>
        <taxon>Cellvibrionales</taxon>
        <taxon>Cellvibrionaceae</taxon>
        <taxon>Marinimicrobium</taxon>
    </lineage>
</organism>
<keyword evidence="3" id="KW-1185">Reference proteome</keyword>
<dbReference type="InterPro" id="IPR052179">
    <property type="entry name" value="DD-CPase-like"/>
</dbReference>
<feature type="domain" description="D-alanyl-D-alanine carboxypeptidase-like core" evidence="1">
    <location>
        <begin position="291"/>
        <end position="392"/>
    </location>
</feature>
<sequence>MNYRYPPTAFGGASIKECSKFERGTVKRRDLLVGFVSGVGFTAGNAYLWQMAENSSQARETLAEDGYDLDGDPFAIPDGEEGIGAPVSPPASRVRATVADAVDLPSLDALTEERSIQSSSLVEAVEQNLAQADRESCCSGHSHSADHSGQVAEGEAHARVLEKVRNFNGDFIDDIFLTETEKPVLHSLFVRLKRAERLVGHGNYNLLSFDELFKYGKRFSEVGAFTPAEFQMIEKLFFTEAKKYGFYGEKVTTELTAKIPPRETIKIPYSGHYLLRGDSAAYYDKLRRDIGDSVILTSGVRGNVKQMHLFVAKCLESNYNLSKASRSLAPPGHSYHGIGDFDVGRVGWGYSNFTDKFAETDEFKRMQDLGYVQIRYTKDNHYGVRFEPWHIKVV</sequence>
<dbReference type="Gene3D" id="3.30.1380.10">
    <property type="match status" value="1"/>
</dbReference>
<dbReference type="PANTHER" id="PTHR34385:SF1">
    <property type="entry name" value="PEPTIDOGLYCAN L-ALANYL-D-GLUTAMATE ENDOPEPTIDASE CWLK"/>
    <property type="match status" value="1"/>
</dbReference>
<dbReference type="GO" id="GO:0006508">
    <property type="term" value="P:proteolysis"/>
    <property type="evidence" value="ECO:0007669"/>
    <property type="project" value="InterPro"/>
</dbReference>
<dbReference type="InterPro" id="IPR003709">
    <property type="entry name" value="VanY-like_core_dom"/>
</dbReference>
<keyword evidence="2" id="KW-0121">Carboxypeptidase</keyword>
<evidence type="ECO:0000313" key="3">
    <source>
        <dbReference type="Proteomes" id="UP000273643"/>
    </source>
</evidence>
<name>A0A3N1P3Q8_9GAMM</name>
<dbReference type="OrthoDB" id="9786184at2"/>
<dbReference type="AlphaFoldDB" id="A0A3N1P3Q8"/>
<keyword evidence="2" id="KW-0645">Protease</keyword>
<evidence type="ECO:0000313" key="2">
    <source>
        <dbReference type="EMBL" id="ROQ19466.1"/>
    </source>
</evidence>
<dbReference type="PANTHER" id="PTHR34385">
    <property type="entry name" value="D-ALANYL-D-ALANINE CARBOXYPEPTIDASE"/>
    <property type="match status" value="1"/>
</dbReference>
<gene>
    <name evidence="2" type="ORF">EDC38_0048</name>
</gene>
<dbReference type="InterPro" id="IPR009045">
    <property type="entry name" value="Zn_M74/Hedgehog-like"/>
</dbReference>
<dbReference type="SUPFAM" id="SSF55166">
    <property type="entry name" value="Hedgehog/DD-peptidase"/>
    <property type="match status" value="1"/>
</dbReference>
<proteinExistence type="predicted"/>